<sequence length="56" mass="5946">MGKTTRINPEVAGADIGDFLPVFPCPEKRDPIIFAAFTKHVSLRVVSGIGSDSDTA</sequence>
<reference evidence="2" key="1">
    <citation type="journal article" date="2019" name="Int. J. Syst. Evol. Microbiol.">
        <title>The Global Catalogue of Microorganisms (GCM) 10K type strain sequencing project: providing services to taxonomists for standard genome sequencing and annotation.</title>
        <authorList>
            <consortium name="The Broad Institute Genomics Platform"/>
            <consortium name="The Broad Institute Genome Sequencing Center for Infectious Disease"/>
            <person name="Wu L."/>
            <person name="Ma J."/>
        </authorList>
    </citation>
    <scope>NUCLEOTIDE SEQUENCE [LARGE SCALE GENOMIC DNA]</scope>
    <source>
        <strain evidence="2">JCM 17110</strain>
    </source>
</reference>
<evidence type="ECO:0000313" key="2">
    <source>
        <dbReference type="Proteomes" id="UP001500795"/>
    </source>
</evidence>
<proteinExistence type="predicted"/>
<comment type="caution">
    <text evidence="1">The sequence shown here is derived from an EMBL/GenBank/DDBJ whole genome shotgun (WGS) entry which is preliminary data.</text>
</comment>
<name>A0ABP6W0I3_9GAMM</name>
<protein>
    <submittedName>
        <fullName evidence="1">Uncharacterized protein</fullName>
    </submittedName>
</protein>
<accession>A0ABP6W0I3</accession>
<gene>
    <name evidence="1" type="ORF">GCM10022394_25280</name>
</gene>
<organism evidence="1 2">
    <name type="scientific">Zobellella aerophila</name>
    <dbReference type="NCBI Taxonomy" id="870480"/>
    <lineage>
        <taxon>Bacteria</taxon>
        <taxon>Pseudomonadati</taxon>
        <taxon>Pseudomonadota</taxon>
        <taxon>Gammaproteobacteria</taxon>
        <taxon>Aeromonadales</taxon>
        <taxon>Aeromonadaceae</taxon>
        <taxon>Zobellella</taxon>
    </lineage>
</organism>
<keyword evidence="2" id="KW-1185">Reference proteome</keyword>
<evidence type="ECO:0000313" key="1">
    <source>
        <dbReference type="EMBL" id="GAA3544199.1"/>
    </source>
</evidence>
<dbReference type="Proteomes" id="UP001500795">
    <property type="component" value="Unassembled WGS sequence"/>
</dbReference>
<dbReference type="EMBL" id="BAABCX010000003">
    <property type="protein sequence ID" value="GAA3544199.1"/>
    <property type="molecule type" value="Genomic_DNA"/>
</dbReference>